<dbReference type="InterPro" id="IPR019236">
    <property type="entry name" value="APP1_cat"/>
</dbReference>
<comment type="caution">
    <text evidence="2">The sequence shown here is derived from an EMBL/GenBank/DDBJ whole genome shotgun (WGS) entry which is preliminary data.</text>
</comment>
<proteinExistence type="predicted"/>
<accession>A0AAE3XM76</accession>
<protein>
    <submittedName>
        <fullName evidence="2">Phosphatidate phosphatase APP1</fullName>
    </submittedName>
</protein>
<dbReference type="InterPro" id="IPR052935">
    <property type="entry name" value="Mg2+_PAP"/>
</dbReference>
<dbReference type="Pfam" id="PF09949">
    <property type="entry name" value="APP1_cat"/>
    <property type="match status" value="1"/>
</dbReference>
<organism evidence="2 3">
    <name type="scientific">Aureibacter tunicatorum</name>
    <dbReference type="NCBI Taxonomy" id="866807"/>
    <lineage>
        <taxon>Bacteria</taxon>
        <taxon>Pseudomonadati</taxon>
        <taxon>Bacteroidota</taxon>
        <taxon>Cytophagia</taxon>
        <taxon>Cytophagales</taxon>
        <taxon>Persicobacteraceae</taxon>
        <taxon>Aureibacter</taxon>
    </lineage>
</organism>
<dbReference type="GO" id="GO:0008195">
    <property type="term" value="F:phosphatidate phosphatase activity"/>
    <property type="evidence" value="ECO:0007669"/>
    <property type="project" value="InterPro"/>
</dbReference>
<reference evidence="2" key="1">
    <citation type="submission" date="2023-07" db="EMBL/GenBank/DDBJ databases">
        <title>Genomic Encyclopedia of Type Strains, Phase IV (KMG-IV): sequencing the most valuable type-strain genomes for metagenomic binning, comparative biology and taxonomic classification.</title>
        <authorList>
            <person name="Goeker M."/>
        </authorList>
    </citation>
    <scope>NUCLEOTIDE SEQUENCE</scope>
    <source>
        <strain evidence="2">DSM 26174</strain>
    </source>
</reference>
<dbReference type="Proteomes" id="UP001185092">
    <property type="component" value="Unassembled WGS sequence"/>
</dbReference>
<name>A0AAE3XM76_9BACT</name>
<sequence>MKSGSKTFITNNNGYFEACIPYEKLSDGWHTYKAEWQENETTTHAGIGEFLVLNKCESIIISDIDDTILKSYSTKILRKVFLQLTKNAFSRKPVKNISKIYKKWEVEQSKAFFYVSSSEWNLYDFLLDFSSINNFPKGVYLLKTLKKLSDLLRSGYGSHMHKYDKIEFLIEKFPKKRFVLIGDNTQHDPLIFFQALINHPKKIDAVFIHQAIKKQKATIHLQKYCKENQINFLLFNKSEELHERL</sequence>
<dbReference type="RefSeq" id="WP_309937836.1">
    <property type="nucleotide sequence ID" value="NZ_AP025305.1"/>
</dbReference>
<feature type="domain" description="Phosphatidate phosphatase APP1 catalytic" evidence="1">
    <location>
        <begin position="60"/>
        <end position="209"/>
    </location>
</feature>
<dbReference type="PANTHER" id="PTHR28208:SF3">
    <property type="entry name" value="PHOSPHATIDATE PHOSPHATASE APP1"/>
    <property type="match status" value="1"/>
</dbReference>
<dbReference type="EMBL" id="JAVDQD010000001">
    <property type="protein sequence ID" value="MDR6238351.1"/>
    <property type="molecule type" value="Genomic_DNA"/>
</dbReference>
<dbReference type="PANTHER" id="PTHR28208">
    <property type="entry name" value="PHOSPHATIDATE PHOSPHATASE APP1"/>
    <property type="match status" value="1"/>
</dbReference>
<evidence type="ECO:0000313" key="2">
    <source>
        <dbReference type="EMBL" id="MDR6238351.1"/>
    </source>
</evidence>
<keyword evidence="3" id="KW-1185">Reference proteome</keyword>
<evidence type="ECO:0000313" key="3">
    <source>
        <dbReference type="Proteomes" id="UP001185092"/>
    </source>
</evidence>
<gene>
    <name evidence="2" type="ORF">HNQ88_001327</name>
</gene>
<dbReference type="AlphaFoldDB" id="A0AAE3XM76"/>
<evidence type="ECO:0000259" key="1">
    <source>
        <dbReference type="Pfam" id="PF09949"/>
    </source>
</evidence>